<name>A0A0J8VIF3_9ENTR</name>
<dbReference type="EMBL" id="LFEJ01000025">
    <property type="protein sequence ID" value="KMV32897.1"/>
    <property type="molecule type" value="Genomic_DNA"/>
</dbReference>
<keyword evidence="2" id="KW-1185">Reference proteome</keyword>
<sequence>MKRDALLRYAREHFNAEPEYLWRKFPAYAVLRHQSNNKWFGVIMNVPGRKLGLKTDDETDVLVIKARPEHIGSLRQKEGILPAYHMNKEHWISVLLSGPLPAKAVYELLAESYALTA</sequence>
<evidence type="ECO:0000313" key="1">
    <source>
        <dbReference type="EMBL" id="KMV32897.1"/>
    </source>
</evidence>
<evidence type="ECO:0000313" key="2">
    <source>
        <dbReference type="Proteomes" id="UP000037315"/>
    </source>
</evidence>
<dbReference type="SUPFAM" id="SSF142906">
    <property type="entry name" value="YjbR-like"/>
    <property type="match status" value="1"/>
</dbReference>
<dbReference type="InterPro" id="IPR038056">
    <property type="entry name" value="YjbR-like_sf"/>
</dbReference>
<dbReference type="InterPro" id="IPR058532">
    <property type="entry name" value="YjbR/MT2646/Rv2570-like"/>
</dbReference>
<evidence type="ECO:0008006" key="3">
    <source>
        <dbReference type="Google" id="ProtNLM"/>
    </source>
</evidence>
<dbReference type="InterPro" id="IPR007351">
    <property type="entry name" value="YjbR"/>
</dbReference>
<protein>
    <recommendedName>
        <fullName evidence="3">MmcQ protein</fullName>
    </recommendedName>
</protein>
<gene>
    <name evidence="1" type="ORF">ACH50_19390</name>
</gene>
<organism evidence="1 2">
    <name type="scientific">Franconibacter pulveris</name>
    <dbReference type="NCBI Taxonomy" id="435910"/>
    <lineage>
        <taxon>Bacteria</taxon>
        <taxon>Pseudomonadati</taxon>
        <taxon>Pseudomonadota</taxon>
        <taxon>Gammaproteobacteria</taxon>
        <taxon>Enterobacterales</taxon>
        <taxon>Enterobacteriaceae</taxon>
        <taxon>Franconibacter</taxon>
    </lineage>
</organism>
<dbReference type="Proteomes" id="UP000037315">
    <property type="component" value="Unassembled WGS sequence"/>
</dbReference>
<dbReference type="PATRIC" id="fig|1656095.3.peg.1917"/>
<dbReference type="Gene3D" id="3.90.1150.30">
    <property type="match status" value="1"/>
</dbReference>
<comment type="caution">
    <text evidence="1">The sequence shown here is derived from an EMBL/GenBank/DDBJ whole genome shotgun (WGS) entry which is preliminary data.</text>
</comment>
<proteinExistence type="predicted"/>
<dbReference type="RefSeq" id="WP_048888630.1">
    <property type="nucleotide sequence ID" value="NZ_LFEJ01000025.1"/>
</dbReference>
<dbReference type="OrthoDB" id="3194910at2"/>
<accession>A0A0J8VIF3</accession>
<dbReference type="Pfam" id="PF04237">
    <property type="entry name" value="YjbR"/>
    <property type="match status" value="1"/>
</dbReference>
<dbReference type="AlphaFoldDB" id="A0A0J8VIF3"/>
<reference evidence="1 2" key="1">
    <citation type="submission" date="2015-06" db="EMBL/GenBank/DDBJ databases">
        <title>Genome sequencing of Cronobacter sp. strain DJ34 isolated from petroleum contaminated sludge of Duliajan Oil Fields, Assam, India.</title>
        <authorList>
            <person name="Pal S."/>
            <person name="Banerjee T.D."/>
            <person name="Roy A."/>
            <person name="Sar P."/>
            <person name="Kazy S.K."/>
        </authorList>
    </citation>
    <scope>NUCLEOTIDE SEQUENCE [LARGE SCALE GENOMIC DNA]</scope>
    <source>
        <strain evidence="1 2">DJ34</strain>
    </source>
</reference>
<dbReference type="PANTHER" id="PTHR35145:SF1">
    <property type="entry name" value="CYTOPLASMIC PROTEIN"/>
    <property type="match status" value="1"/>
</dbReference>
<dbReference type="PANTHER" id="PTHR35145">
    <property type="entry name" value="CYTOPLASMIC PROTEIN-RELATED"/>
    <property type="match status" value="1"/>
</dbReference>